<evidence type="ECO:0000313" key="1">
    <source>
        <dbReference type="EMBL" id="WXB05792.1"/>
    </source>
</evidence>
<gene>
    <name evidence="1" type="ORF">LVJ94_00755</name>
</gene>
<sequence length="271" mass="30706">MDDDVCSACYRRELQPREPCSRCGTVAPIRSRPDGVNGYCNKCYLRELHVGRCCICRVRKPIAIRDRGNPVCPGCYRREFASHEKCRVCENVALVAARSPRGEAICPYCYGDRYRPRARCSRCGDVEIVQARDRQNGKPLCAACYRTTVQVAPCTYCRRTSRVMTRTTSGKPVCATCYGRHHAPREKCALCGELEKVKMRLESGRAACNRCYQRELKERPQCALCGQFRVAGKHIRGKPICGACIRRKGVGQSLQLFGITRTRSLLRRARR</sequence>
<protein>
    <submittedName>
        <fullName evidence="1">Uncharacterized protein</fullName>
    </submittedName>
</protein>
<dbReference type="Proteomes" id="UP001374803">
    <property type="component" value="Chromosome"/>
</dbReference>
<evidence type="ECO:0000313" key="2">
    <source>
        <dbReference type="Proteomes" id="UP001374803"/>
    </source>
</evidence>
<accession>A0ABZ2L4X0</accession>
<proteinExistence type="predicted"/>
<dbReference type="RefSeq" id="WP_394835440.1">
    <property type="nucleotide sequence ID" value="NZ_CP089929.1"/>
</dbReference>
<keyword evidence="2" id="KW-1185">Reference proteome</keyword>
<name>A0ABZ2L4X0_9BACT</name>
<dbReference type="EMBL" id="CP089983">
    <property type="protein sequence ID" value="WXB05792.1"/>
    <property type="molecule type" value="Genomic_DNA"/>
</dbReference>
<reference evidence="1" key="1">
    <citation type="submission" date="2021-12" db="EMBL/GenBank/DDBJ databases">
        <title>Discovery of the Pendulisporaceae a myxobacterial family with distinct sporulation behavior and unique specialized metabolism.</title>
        <authorList>
            <person name="Garcia R."/>
            <person name="Popoff A."/>
            <person name="Bader C.D."/>
            <person name="Loehr J."/>
            <person name="Walesch S."/>
            <person name="Walt C."/>
            <person name="Boldt J."/>
            <person name="Bunk B."/>
            <person name="Haeckl F.J.F.P.J."/>
            <person name="Gunesch A.P."/>
            <person name="Birkelbach J."/>
            <person name="Nuebel U."/>
            <person name="Pietschmann T."/>
            <person name="Bach T."/>
            <person name="Mueller R."/>
        </authorList>
    </citation>
    <scope>NUCLEOTIDE SEQUENCE</scope>
    <source>
        <strain evidence="1">MSr11367</strain>
    </source>
</reference>
<organism evidence="1 2">
    <name type="scientific">Pendulispora rubella</name>
    <dbReference type="NCBI Taxonomy" id="2741070"/>
    <lineage>
        <taxon>Bacteria</taxon>
        <taxon>Pseudomonadati</taxon>
        <taxon>Myxococcota</taxon>
        <taxon>Myxococcia</taxon>
        <taxon>Myxococcales</taxon>
        <taxon>Sorangiineae</taxon>
        <taxon>Pendulisporaceae</taxon>
        <taxon>Pendulispora</taxon>
    </lineage>
</organism>